<dbReference type="OrthoDB" id="370799at2"/>
<proteinExistence type="predicted"/>
<protein>
    <submittedName>
        <fullName evidence="1">Uncharacterized protein</fullName>
    </submittedName>
</protein>
<comment type="caution">
    <text evidence="1">The sequence shown here is derived from an EMBL/GenBank/DDBJ whole genome shotgun (WGS) entry which is preliminary data.</text>
</comment>
<dbReference type="RefSeq" id="WP_089524277.1">
    <property type="nucleotide sequence ID" value="NZ_NMUQ01000001.1"/>
</dbReference>
<sequence>MEIRSIESSLEKIRQEILLQRTGNRLPLGPVGSADSSELEARLDKVSADLQELQPLLDQELDRRQRMLGLVSGLYLRNGSLDRSHELSQELDSREGSYLHGMMHRIEGDYSNAKYWFRLAGAHPYAEELQRRAVELVEGTPEADAALLRKLKREPEWNAALFSDLAAASALTGHNSLDTTLLEKLHSLELELLLEHLSR</sequence>
<reference evidence="1 2" key="1">
    <citation type="submission" date="2017-07" db="EMBL/GenBank/DDBJ databases">
        <title>Paenibacillus herberti R33 genome sequencing and assembly.</title>
        <authorList>
            <person name="Su W."/>
        </authorList>
    </citation>
    <scope>NUCLEOTIDE SEQUENCE [LARGE SCALE GENOMIC DNA]</scope>
    <source>
        <strain evidence="1 2">R33</strain>
    </source>
</reference>
<dbReference type="Proteomes" id="UP000215145">
    <property type="component" value="Unassembled WGS sequence"/>
</dbReference>
<name>A0A229P4M1_9BACL</name>
<dbReference type="EMBL" id="NMUQ01000001">
    <property type="protein sequence ID" value="OXM17202.1"/>
    <property type="molecule type" value="Genomic_DNA"/>
</dbReference>
<evidence type="ECO:0000313" key="2">
    <source>
        <dbReference type="Proteomes" id="UP000215145"/>
    </source>
</evidence>
<dbReference type="AlphaFoldDB" id="A0A229P4M1"/>
<gene>
    <name evidence="1" type="ORF">CGZ75_11510</name>
</gene>
<evidence type="ECO:0000313" key="1">
    <source>
        <dbReference type="EMBL" id="OXM17202.1"/>
    </source>
</evidence>
<organism evidence="1 2">
    <name type="scientific">Paenibacillus herberti</name>
    <dbReference type="NCBI Taxonomy" id="1619309"/>
    <lineage>
        <taxon>Bacteria</taxon>
        <taxon>Bacillati</taxon>
        <taxon>Bacillota</taxon>
        <taxon>Bacilli</taxon>
        <taxon>Bacillales</taxon>
        <taxon>Paenibacillaceae</taxon>
        <taxon>Paenibacillus</taxon>
    </lineage>
</organism>
<accession>A0A229P4M1</accession>
<keyword evidence="2" id="KW-1185">Reference proteome</keyword>